<organism evidence="7 8">
    <name type="scientific">Streptomyces zhihengii</name>
    <dbReference type="NCBI Taxonomy" id="1818004"/>
    <lineage>
        <taxon>Bacteria</taxon>
        <taxon>Bacillati</taxon>
        <taxon>Actinomycetota</taxon>
        <taxon>Actinomycetes</taxon>
        <taxon>Kitasatosporales</taxon>
        <taxon>Streptomycetaceae</taxon>
        <taxon>Streptomyces</taxon>
    </lineage>
</organism>
<dbReference type="EMBL" id="JAFEJA010000001">
    <property type="protein sequence ID" value="MBM9621891.1"/>
    <property type="molecule type" value="Genomic_DNA"/>
</dbReference>
<evidence type="ECO:0000256" key="4">
    <source>
        <dbReference type="SAM" id="MobiDB-lite"/>
    </source>
</evidence>
<comment type="similarity">
    <text evidence="1 3">Belongs to the D-isomer specific 2-hydroxyacid dehydrogenase family.</text>
</comment>
<sequence length="343" mass="35618">MTQPIAVFTDTEDLDPEPGARLLADAGFEVRVAGSRDPDVIAAASAGATALVVGYARLDAALLDRLPELRIVATMSAGHDMVDTAEARRRGLWVANLPDAATEDVAVHALAASLSLVRRLPQADAVVRSGGWSEDFTAAELPRRASDLTLGLVGLGRIARQFAALAAPVFGRVAAHDPHADRAGWPAGVERYDDLGDLAAASDVLSLHVPLTPGTRGMADAGLFARMRPGSFLVNVSRGGLVDAPALLDALGSGRLTGAALDVLPVEPPAADDPLRAHPRIQLSPHSAYLSDTSRRSYVRGPAENIVAWHRTGRPLTPVVDPTATRPAAPAASTTAPTEGAVA</sequence>
<dbReference type="InterPro" id="IPR006139">
    <property type="entry name" value="D-isomer_2_OHA_DH_cat_dom"/>
</dbReference>
<dbReference type="InterPro" id="IPR036291">
    <property type="entry name" value="NAD(P)-bd_dom_sf"/>
</dbReference>
<feature type="domain" description="D-isomer specific 2-hydroxyacid dehydrogenase catalytic" evidence="5">
    <location>
        <begin position="16"/>
        <end position="319"/>
    </location>
</feature>
<dbReference type="InterPro" id="IPR006140">
    <property type="entry name" value="D-isomer_DH_NAD-bd"/>
</dbReference>
<protein>
    <submittedName>
        <fullName evidence="7">C-terminal binding protein</fullName>
    </submittedName>
</protein>
<evidence type="ECO:0000256" key="1">
    <source>
        <dbReference type="ARBA" id="ARBA00005854"/>
    </source>
</evidence>
<evidence type="ECO:0000256" key="3">
    <source>
        <dbReference type="RuleBase" id="RU003719"/>
    </source>
</evidence>
<dbReference type="InterPro" id="IPR050223">
    <property type="entry name" value="D-isomer_2-hydroxyacid_DH"/>
</dbReference>
<comment type="caution">
    <text evidence="7">The sequence shown here is derived from an EMBL/GenBank/DDBJ whole genome shotgun (WGS) entry which is preliminary data.</text>
</comment>
<dbReference type="Pfam" id="PF00389">
    <property type="entry name" value="2-Hacid_dh"/>
    <property type="match status" value="1"/>
</dbReference>
<name>A0ABS2UWD5_9ACTN</name>
<proteinExistence type="inferred from homology"/>
<evidence type="ECO:0000259" key="5">
    <source>
        <dbReference type="Pfam" id="PF00389"/>
    </source>
</evidence>
<keyword evidence="2 3" id="KW-0560">Oxidoreductase</keyword>
<dbReference type="InterPro" id="IPR029753">
    <property type="entry name" value="D-isomer_DH_CS"/>
</dbReference>
<evidence type="ECO:0000259" key="6">
    <source>
        <dbReference type="Pfam" id="PF02826"/>
    </source>
</evidence>
<dbReference type="PANTHER" id="PTHR10996">
    <property type="entry name" value="2-HYDROXYACID DEHYDROGENASE-RELATED"/>
    <property type="match status" value="1"/>
</dbReference>
<feature type="domain" description="D-isomer specific 2-hydroxyacid dehydrogenase NAD-binding" evidence="6">
    <location>
        <begin position="111"/>
        <end position="288"/>
    </location>
</feature>
<gene>
    <name evidence="7" type="ORF">JE024_24790</name>
</gene>
<dbReference type="CDD" id="cd05299">
    <property type="entry name" value="CtBP_dh"/>
    <property type="match status" value="1"/>
</dbReference>
<dbReference type="Proteomes" id="UP000664109">
    <property type="component" value="Unassembled WGS sequence"/>
</dbReference>
<evidence type="ECO:0000256" key="2">
    <source>
        <dbReference type="ARBA" id="ARBA00023002"/>
    </source>
</evidence>
<dbReference type="InterPro" id="IPR043322">
    <property type="entry name" value="CtBP"/>
</dbReference>
<dbReference type="Gene3D" id="3.40.50.720">
    <property type="entry name" value="NAD(P)-binding Rossmann-like Domain"/>
    <property type="match status" value="2"/>
</dbReference>
<evidence type="ECO:0000313" key="8">
    <source>
        <dbReference type="Proteomes" id="UP000664109"/>
    </source>
</evidence>
<keyword evidence="8" id="KW-1185">Reference proteome</keyword>
<accession>A0ABS2UWD5</accession>
<dbReference type="PROSITE" id="PS00671">
    <property type="entry name" value="D_2_HYDROXYACID_DH_3"/>
    <property type="match status" value="1"/>
</dbReference>
<evidence type="ECO:0000313" key="7">
    <source>
        <dbReference type="EMBL" id="MBM9621891.1"/>
    </source>
</evidence>
<dbReference type="Pfam" id="PF02826">
    <property type="entry name" value="2-Hacid_dh_C"/>
    <property type="match status" value="1"/>
</dbReference>
<reference evidence="7 8" key="1">
    <citation type="journal article" date="2016" name="Arch. Microbiol.">
        <title>Streptomyces zhihengii sp. nov., isolated from rhizospheric soil of Psammosilene tunicoides.</title>
        <authorList>
            <person name="Huang M.J."/>
            <person name="Fei J.J."/>
            <person name="Salam N."/>
            <person name="Kim C.J."/>
            <person name="Hozzein W.N."/>
            <person name="Xiao M."/>
            <person name="Huang H.Q."/>
            <person name="Li W.J."/>
        </authorList>
    </citation>
    <scope>NUCLEOTIDE SEQUENCE [LARGE SCALE GENOMIC DNA]</scope>
    <source>
        <strain evidence="7 8">YIM T102</strain>
    </source>
</reference>
<dbReference type="PANTHER" id="PTHR10996:SF283">
    <property type="entry name" value="GLYOXYLATE_HYDROXYPYRUVATE REDUCTASE B"/>
    <property type="match status" value="1"/>
</dbReference>
<dbReference type="RefSeq" id="WP_205375697.1">
    <property type="nucleotide sequence ID" value="NZ_JAFEJA010000001.1"/>
</dbReference>
<dbReference type="SUPFAM" id="SSF51735">
    <property type="entry name" value="NAD(P)-binding Rossmann-fold domains"/>
    <property type="match status" value="1"/>
</dbReference>
<dbReference type="SUPFAM" id="SSF52283">
    <property type="entry name" value="Formate/glycerate dehydrogenase catalytic domain-like"/>
    <property type="match status" value="1"/>
</dbReference>
<feature type="region of interest" description="Disordered" evidence="4">
    <location>
        <begin position="317"/>
        <end position="343"/>
    </location>
</feature>